<comment type="caution">
    <text evidence="1">The sequence shown here is derived from an EMBL/GenBank/DDBJ whole genome shotgun (WGS) entry which is preliminary data.</text>
</comment>
<protein>
    <submittedName>
        <fullName evidence="1">Uncharacterized protein</fullName>
    </submittedName>
</protein>
<organism evidence="1 2">
    <name type="scientific">Paenibacillus alvei</name>
    <name type="common">Bacillus alvei</name>
    <dbReference type="NCBI Taxonomy" id="44250"/>
    <lineage>
        <taxon>Bacteria</taxon>
        <taxon>Bacillati</taxon>
        <taxon>Bacillota</taxon>
        <taxon>Bacilli</taxon>
        <taxon>Bacillales</taxon>
        <taxon>Paenibacillaceae</taxon>
        <taxon>Paenibacillus</taxon>
    </lineage>
</organism>
<evidence type="ECO:0000313" key="2">
    <source>
        <dbReference type="Proteomes" id="UP001527090"/>
    </source>
</evidence>
<name>A0ABT4EA07_PAEAL</name>
<keyword evidence="2" id="KW-1185">Reference proteome</keyword>
<evidence type="ECO:0000313" key="1">
    <source>
        <dbReference type="EMBL" id="MCY9530572.1"/>
    </source>
</evidence>
<gene>
    <name evidence="1" type="ORF">M5X04_14715</name>
</gene>
<reference evidence="1 2" key="1">
    <citation type="submission" date="2022-05" db="EMBL/GenBank/DDBJ databases">
        <title>Genome Sequencing of Bee-Associated Microbes.</title>
        <authorList>
            <person name="Dunlap C."/>
        </authorList>
    </citation>
    <scope>NUCLEOTIDE SEQUENCE [LARGE SCALE GENOMIC DNA]</scope>
    <source>
        <strain evidence="1 2">NRRL NRS-750</strain>
    </source>
</reference>
<dbReference type="Proteomes" id="UP001527090">
    <property type="component" value="Unassembled WGS sequence"/>
</dbReference>
<dbReference type="RefSeq" id="WP_251490720.1">
    <property type="nucleotide sequence ID" value="NZ_JAMDLY010000012.1"/>
</dbReference>
<proteinExistence type="predicted"/>
<accession>A0ABT4EA07</accession>
<dbReference type="EMBL" id="JAMDLY010000012">
    <property type="protein sequence ID" value="MCY9530572.1"/>
    <property type="molecule type" value="Genomic_DNA"/>
</dbReference>
<sequence length="139" mass="14868">MAKGFRYVFNDYGKDPTRITEILLKDNESGFTGEAVKIDKGRATKAGAKDEIAGFLTSNIAAGKDKRCEIILAREGDWYDVPFTGTADAGFVSGANTIAVAADGLSADAATVIDGALSVLEINKNKKTCRVKVKKRQFS</sequence>